<dbReference type="EMBL" id="JPRL01000001">
    <property type="protein sequence ID" value="KFF04266.1"/>
    <property type="molecule type" value="Genomic_DNA"/>
</dbReference>
<evidence type="ECO:0000313" key="4">
    <source>
        <dbReference type="Proteomes" id="UP000028715"/>
    </source>
</evidence>
<feature type="domain" description="2TM" evidence="2">
    <location>
        <begin position="18"/>
        <end position="95"/>
    </location>
</feature>
<keyword evidence="1" id="KW-1133">Transmembrane helix</keyword>
<proteinExistence type="predicted"/>
<organism evidence="3 4">
    <name type="scientific">Flavobacterium reichenbachii</name>
    <dbReference type="NCBI Taxonomy" id="362418"/>
    <lineage>
        <taxon>Bacteria</taxon>
        <taxon>Pseudomonadati</taxon>
        <taxon>Bacteroidota</taxon>
        <taxon>Flavobacteriia</taxon>
        <taxon>Flavobacteriales</taxon>
        <taxon>Flavobacteriaceae</taxon>
        <taxon>Flavobacterium</taxon>
    </lineage>
</organism>
<dbReference type="Proteomes" id="UP000028715">
    <property type="component" value="Unassembled WGS sequence"/>
</dbReference>
<feature type="transmembrane region" description="Helical" evidence="1">
    <location>
        <begin position="28"/>
        <end position="48"/>
    </location>
</feature>
<feature type="transmembrane region" description="Helical" evidence="1">
    <location>
        <begin position="60"/>
        <end position="81"/>
    </location>
</feature>
<dbReference type="eggNOG" id="COG2972">
    <property type="taxonomic scope" value="Bacteria"/>
</dbReference>
<comment type="caution">
    <text evidence="3">The sequence shown here is derived from an EMBL/GenBank/DDBJ whole genome shotgun (WGS) entry which is preliminary data.</text>
</comment>
<evidence type="ECO:0000259" key="2">
    <source>
        <dbReference type="Pfam" id="PF13239"/>
    </source>
</evidence>
<sequence>MAVIMEINHNEEDKYYLAKKKVEDIKGFYSNLTAYIGVNIVLIFINLYTTPHHLWFYWPLIWWGVGVVFHGLKVFEIFPVLGKGWEERKIREIMEKEKNNRNNKWQ</sequence>
<dbReference type="STRING" id="362418.IW19_01430"/>
<keyword evidence="1" id="KW-0472">Membrane</keyword>
<reference evidence="3 4" key="1">
    <citation type="submission" date="2014-07" db="EMBL/GenBank/DDBJ databases">
        <title>Genome of Flavobacterium reichenbachii LMG 25512.</title>
        <authorList>
            <person name="Stropko S.J."/>
            <person name="Pipes S.E."/>
            <person name="Newman J.D."/>
        </authorList>
    </citation>
    <scope>NUCLEOTIDE SEQUENCE [LARGE SCALE GENOMIC DNA]</scope>
    <source>
        <strain evidence="3 4">LMG 25512</strain>
    </source>
</reference>
<name>A0A085ZIK2_9FLAO</name>
<dbReference type="GO" id="GO:0016301">
    <property type="term" value="F:kinase activity"/>
    <property type="evidence" value="ECO:0007669"/>
    <property type="project" value="UniProtKB-KW"/>
</dbReference>
<evidence type="ECO:0000256" key="1">
    <source>
        <dbReference type="SAM" id="Phobius"/>
    </source>
</evidence>
<dbReference type="AlphaFoldDB" id="A0A085ZIK2"/>
<protein>
    <submittedName>
        <fullName evidence="3">Histidine kinase</fullName>
    </submittedName>
</protein>
<evidence type="ECO:0000313" key="3">
    <source>
        <dbReference type="EMBL" id="KFF04266.1"/>
    </source>
</evidence>
<keyword evidence="1" id="KW-0812">Transmembrane</keyword>
<gene>
    <name evidence="3" type="ORF">IW19_01430</name>
</gene>
<keyword evidence="3" id="KW-0418">Kinase</keyword>
<dbReference type="OrthoDB" id="8965954at2"/>
<dbReference type="Pfam" id="PF13239">
    <property type="entry name" value="2TM"/>
    <property type="match status" value="1"/>
</dbReference>
<keyword evidence="4" id="KW-1185">Reference proteome</keyword>
<keyword evidence="3" id="KW-0808">Transferase</keyword>
<accession>A0A085ZIK2</accession>
<dbReference type="InterPro" id="IPR025698">
    <property type="entry name" value="2TM_dom"/>
</dbReference>